<reference evidence="2" key="2">
    <citation type="journal article" date="2023" name="Int. J. Mol. Sci.">
        <title>De Novo Assembly and Annotation of 11 Diverse Shrub Willow (Salix) Genomes Reveals Novel Gene Organization in Sex-Linked Regions.</title>
        <authorList>
            <person name="Hyden B."/>
            <person name="Feng K."/>
            <person name="Yates T.B."/>
            <person name="Jawdy S."/>
            <person name="Cereghino C."/>
            <person name="Smart L.B."/>
            <person name="Muchero W."/>
        </authorList>
    </citation>
    <scope>NUCLEOTIDE SEQUENCE</scope>
    <source>
        <tissue evidence="2">Shoot tip</tissue>
    </source>
</reference>
<feature type="signal peptide" evidence="1">
    <location>
        <begin position="1"/>
        <end position="32"/>
    </location>
</feature>
<evidence type="ECO:0000256" key="1">
    <source>
        <dbReference type="SAM" id="SignalP"/>
    </source>
</evidence>
<reference evidence="2" key="1">
    <citation type="submission" date="2022-11" db="EMBL/GenBank/DDBJ databases">
        <authorList>
            <person name="Hyden B.L."/>
            <person name="Feng K."/>
            <person name="Yates T."/>
            <person name="Jawdy S."/>
            <person name="Smart L.B."/>
            <person name="Muchero W."/>
        </authorList>
    </citation>
    <scope>NUCLEOTIDE SEQUENCE</scope>
    <source>
        <tissue evidence="2">Shoot tip</tissue>
    </source>
</reference>
<evidence type="ECO:0008006" key="4">
    <source>
        <dbReference type="Google" id="ProtNLM"/>
    </source>
</evidence>
<dbReference type="Proteomes" id="UP001151752">
    <property type="component" value="Chromosome 14"/>
</dbReference>
<keyword evidence="3" id="KW-1185">Reference proteome</keyword>
<name>A0A9Q0U3H6_9ROSI</name>
<evidence type="ECO:0000313" key="2">
    <source>
        <dbReference type="EMBL" id="KAJ6722703.1"/>
    </source>
</evidence>
<protein>
    <recommendedName>
        <fullName evidence="4">Secreted peptide</fullName>
    </recommendedName>
</protein>
<dbReference type="EMBL" id="JAPFFM010000013">
    <property type="protein sequence ID" value="KAJ6722703.1"/>
    <property type="molecule type" value="Genomic_DNA"/>
</dbReference>
<gene>
    <name evidence="2" type="ORF">OIU74_007320</name>
</gene>
<sequence length="71" mass="7901">MVLPSKLTSFRFFVCVFFSLPSQLLLLPSCCGFAVPCLPSIFCCRCVQHVKVVKRPSIPPLLIVSLLLFSL</sequence>
<proteinExistence type="predicted"/>
<comment type="caution">
    <text evidence="2">The sequence shown here is derived from an EMBL/GenBank/DDBJ whole genome shotgun (WGS) entry which is preliminary data.</text>
</comment>
<accession>A0A9Q0U3H6</accession>
<evidence type="ECO:0000313" key="3">
    <source>
        <dbReference type="Proteomes" id="UP001151752"/>
    </source>
</evidence>
<dbReference type="AlphaFoldDB" id="A0A9Q0U3H6"/>
<organism evidence="2 3">
    <name type="scientific">Salix koriyanagi</name>
    <dbReference type="NCBI Taxonomy" id="2511006"/>
    <lineage>
        <taxon>Eukaryota</taxon>
        <taxon>Viridiplantae</taxon>
        <taxon>Streptophyta</taxon>
        <taxon>Embryophyta</taxon>
        <taxon>Tracheophyta</taxon>
        <taxon>Spermatophyta</taxon>
        <taxon>Magnoliopsida</taxon>
        <taxon>eudicotyledons</taxon>
        <taxon>Gunneridae</taxon>
        <taxon>Pentapetalae</taxon>
        <taxon>rosids</taxon>
        <taxon>fabids</taxon>
        <taxon>Malpighiales</taxon>
        <taxon>Salicaceae</taxon>
        <taxon>Saliceae</taxon>
        <taxon>Salix</taxon>
    </lineage>
</organism>
<feature type="chain" id="PRO_5040132564" description="Secreted peptide" evidence="1">
    <location>
        <begin position="33"/>
        <end position="71"/>
    </location>
</feature>
<keyword evidence="1" id="KW-0732">Signal</keyword>